<accession>S7WBS3</accession>
<dbReference type="EMBL" id="ATCN01000355">
    <property type="protein sequence ID" value="EPR79202.1"/>
    <property type="molecule type" value="Genomic_DNA"/>
</dbReference>
<dbReference type="GO" id="GO:0008180">
    <property type="term" value="C:COP9 signalosome"/>
    <property type="evidence" value="ECO:0007669"/>
    <property type="project" value="TreeGrafter"/>
</dbReference>
<evidence type="ECO:0000259" key="5">
    <source>
        <dbReference type="Pfam" id="PF01399"/>
    </source>
</evidence>
<dbReference type="PANTHER" id="PTHR10758:SF1">
    <property type="entry name" value="COP9 SIGNALOSOME COMPLEX SUBUNIT 3"/>
    <property type="match status" value="1"/>
</dbReference>
<dbReference type="InterPro" id="IPR000717">
    <property type="entry name" value="PCI_dom"/>
</dbReference>
<reference evidence="7" key="1">
    <citation type="journal article" date="2013" name="PLoS Genet.">
        <title>The genome of Spraguea lophii and the basis of host-microsporidian interactions.</title>
        <authorList>
            <person name="Campbell S.E."/>
            <person name="Williams T.A."/>
            <person name="Yousuf A."/>
            <person name="Soanes D.M."/>
            <person name="Paszkiewicz K.H."/>
            <person name="Williams B.A.P."/>
        </authorList>
    </citation>
    <scope>NUCLEOTIDE SEQUENCE [LARGE SCALE GENOMIC DNA]</scope>
    <source>
        <strain evidence="7">42_110</strain>
    </source>
</reference>
<protein>
    <submittedName>
        <fullName evidence="6">26S proteasome regulatory subunit S3</fullName>
    </submittedName>
</protein>
<dbReference type="VEuPathDB" id="MicrosporidiaDB:SLOPH_22"/>
<dbReference type="InterPro" id="IPR050756">
    <property type="entry name" value="CSN3"/>
</dbReference>
<keyword evidence="6" id="KW-0647">Proteasome</keyword>
<evidence type="ECO:0000256" key="4">
    <source>
        <dbReference type="ARBA" id="ARBA00023242"/>
    </source>
</evidence>
<feature type="domain" description="PCI" evidence="5">
    <location>
        <begin position="204"/>
        <end position="268"/>
    </location>
</feature>
<comment type="caution">
    <text evidence="6">The sequence shown here is derived from an EMBL/GenBank/DDBJ whole genome shotgun (WGS) entry which is preliminary data.</text>
</comment>
<dbReference type="InParanoid" id="S7WBS3"/>
<evidence type="ECO:0000256" key="2">
    <source>
        <dbReference type="ARBA" id="ARBA00004496"/>
    </source>
</evidence>
<organism evidence="6 7">
    <name type="scientific">Spraguea lophii (strain 42_110)</name>
    <name type="common">Microsporidian parasite</name>
    <dbReference type="NCBI Taxonomy" id="1358809"/>
    <lineage>
        <taxon>Eukaryota</taxon>
        <taxon>Fungi</taxon>
        <taxon>Fungi incertae sedis</taxon>
        <taxon>Microsporidia</taxon>
        <taxon>Spragueidae</taxon>
        <taxon>Spraguea</taxon>
    </lineage>
</organism>
<keyword evidence="3" id="KW-0963">Cytoplasm</keyword>
<evidence type="ECO:0000256" key="1">
    <source>
        <dbReference type="ARBA" id="ARBA00004123"/>
    </source>
</evidence>
<dbReference type="GO" id="GO:0006511">
    <property type="term" value="P:ubiquitin-dependent protein catabolic process"/>
    <property type="evidence" value="ECO:0007669"/>
    <property type="project" value="TreeGrafter"/>
</dbReference>
<dbReference type="PANTHER" id="PTHR10758">
    <property type="entry name" value="26S PROTEASOME NON-ATPASE REGULATORY SUBUNIT 3/COP9 SIGNALOSOME COMPLEX SUBUNIT 3"/>
    <property type="match status" value="1"/>
</dbReference>
<name>S7WBS3_SPRLO</name>
<comment type="subcellular location">
    <subcellularLocation>
        <location evidence="2">Cytoplasm</location>
    </subcellularLocation>
    <subcellularLocation>
        <location evidence="1">Nucleus</location>
    </subcellularLocation>
</comment>
<keyword evidence="7" id="KW-1185">Reference proteome</keyword>
<proteinExistence type="predicted"/>
<sequence>MTSYDFLISKENNGELGKLLTQCIGNLENRSEVISALQNYSLGNTHRKESELVSKALMMLYKLGGGSFDYFAKLYYIFREKNMDCAITTCNIMLKLLINKKMYNEARKYINNGYKDGNYNYLKGVVQCISGEYKEALESFRISKILSKRRVNNFEVITLMLLSDIFTLKNYNWTDIKKPYKELFECIKLGDIEQLEKVIQKNYNVFYNDNTLILTNRLFKNIIQEGIRKISIVYKKVSIEDMNMILRINAEPLLKKSIEQGIVNGRIEDGNFISADKNKEEIKLRTNDTFIINSKIKKIMKHKERKEITYENYVQEK</sequence>
<dbReference type="STRING" id="1358809.S7WBS3"/>
<evidence type="ECO:0000256" key="3">
    <source>
        <dbReference type="ARBA" id="ARBA00022490"/>
    </source>
</evidence>
<keyword evidence="4" id="KW-0539">Nucleus</keyword>
<dbReference type="Proteomes" id="UP000014978">
    <property type="component" value="Unassembled WGS sequence"/>
</dbReference>
<dbReference type="GO" id="GO:0000502">
    <property type="term" value="C:proteasome complex"/>
    <property type="evidence" value="ECO:0007669"/>
    <property type="project" value="UniProtKB-KW"/>
</dbReference>
<dbReference type="Pfam" id="PF01399">
    <property type="entry name" value="PCI"/>
    <property type="match status" value="1"/>
</dbReference>
<evidence type="ECO:0000313" key="7">
    <source>
        <dbReference type="Proteomes" id="UP000014978"/>
    </source>
</evidence>
<dbReference type="GO" id="GO:0005737">
    <property type="term" value="C:cytoplasm"/>
    <property type="evidence" value="ECO:0007669"/>
    <property type="project" value="UniProtKB-SubCell"/>
</dbReference>
<gene>
    <name evidence="6" type="ORF">SLOPH_22</name>
</gene>
<evidence type="ECO:0000313" key="6">
    <source>
        <dbReference type="EMBL" id="EPR79202.1"/>
    </source>
</evidence>
<dbReference type="HOGENOM" id="CLU_062465_0_0_1"/>
<dbReference type="OrthoDB" id="1713558at2759"/>
<dbReference type="AlphaFoldDB" id="S7WBS3"/>